<dbReference type="PANTHER" id="PTHR45814:SF2">
    <property type="entry name" value="HISTONE-LYSINE N-METHYLTRANSFERASE SETD1"/>
    <property type="match status" value="1"/>
</dbReference>
<evidence type="ECO:0000259" key="12">
    <source>
        <dbReference type="PROSITE" id="PS50280"/>
    </source>
</evidence>
<dbReference type="EMBL" id="VAHF01000001">
    <property type="protein sequence ID" value="TXG72606.1"/>
    <property type="molecule type" value="Genomic_DNA"/>
</dbReference>
<dbReference type="GO" id="GO:0032259">
    <property type="term" value="P:methylation"/>
    <property type="evidence" value="ECO:0007669"/>
    <property type="project" value="UniProtKB-KW"/>
</dbReference>
<dbReference type="InterPro" id="IPR001214">
    <property type="entry name" value="SET_dom"/>
</dbReference>
<proteinExistence type="predicted"/>
<evidence type="ECO:0000256" key="6">
    <source>
        <dbReference type="ARBA" id="ARBA00022853"/>
    </source>
</evidence>
<comment type="caution">
    <text evidence="14">The sequence shown here is derived from an EMBL/GenBank/DDBJ whole genome shotgun (WGS) entry which is preliminary data.</text>
</comment>
<evidence type="ECO:0000256" key="1">
    <source>
        <dbReference type="ARBA" id="ARBA00004123"/>
    </source>
</evidence>
<evidence type="ECO:0000256" key="5">
    <source>
        <dbReference type="ARBA" id="ARBA00022691"/>
    </source>
</evidence>
<feature type="domain" description="SET" evidence="12">
    <location>
        <begin position="1181"/>
        <end position="1298"/>
    </location>
</feature>
<evidence type="ECO:0000256" key="7">
    <source>
        <dbReference type="ARBA" id="ARBA00023015"/>
    </source>
</evidence>
<dbReference type="InterPro" id="IPR046341">
    <property type="entry name" value="SET_dom_sf"/>
</dbReference>
<dbReference type="SUPFAM" id="SSF82199">
    <property type="entry name" value="SET domain"/>
    <property type="match status" value="1"/>
</dbReference>
<dbReference type="OrthoDB" id="308383at2759"/>
<accession>A0A5C7IVQ0</accession>
<keyword evidence="5" id="KW-0949">S-adenosyl-L-methionine</keyword>
<dbReference type="PROSITE" id="PS50829">
    <property type="entry name" value="GYF"/>
    <property type="match status" value="1"/>
</dbReference>
<keyword evidence="7" id="KW-0805">Transcription regulation</keyword>
<dbReference type="Proteomes" id="UP000323000">
    <property type="component" value="Chromosome 1"/>
</dbReference>
<dbReference type="EC" id="2.1.1.354" evidence="2"/>
<feature type="region of interest" description="Disordered" evidence="11">
    <location>
        <begin position="835"/>
        <end position="867"/>
    </location>
</feature>
<comment type="subcellular location">
    <subcellularLocation>
        <location evidence="1">Nucleus</location>
    </subcellularLocation>
</comment>
<dbReference type="PROSITE" id="PS50280">
    <property type="entry name" value="SET"/>
    <property type="match status" value="1"/>
</dbReference>
<evidence type="ECO:0000313" key="14">
    <source>
        <dbReference type="EMBL" id="TXG72606.1"/>
    </source>
</evidence>
<evidence type="ECO:0000256" key="10">
    <source>
        <dbReference type="ARBA" id="ARBA00047571"/>
    </source>
</evidence>
<feature type="region of interest" description="Disordered" evidence="11">
    <location>
        <begin position="87"/>
        <end position="108"/>
    </location>
</feature>
<dbReference type="InterPro" id="IPR037841">
    <property type="entry name" value="SET_SETD1A/B"/>
</dbReference>
<sequence>MVSSTSLVHEYDHSCLSWKRRKVSDMVHKDFVSSISEGVHADVDSSMQPSVKECSFHGCVNTGHVSSSCCNFDEKFHSSSVMETKTNCQSNGTSGDMPQSSSSGGASYSDKRYYVPPATVSGWTYVNESGQMCGPYIQQQLFEGLSTGFLPDELLVYPVVNGTLISPSPLKYFKQFPDHVSTGFAYLNAGSLSTAMTPNCSISHSGNIMPHSRREGLVQHSVPVTVESQSLLKYNSYISNQSKSEADKFPPVSGEDACWLFEDNGGTKHGPHSLLELYSWHQYGYLQDLVMIHHVENKFGPITLLSAINLWRTNRPETVHASDVTINEAGSSVNFLSGISEEVSTQLHAGLMKATRRVLLDEIISNIISEFVSTKKAQRHLKPDLVNQDAKIYSSGGKVSEISRNHAAAEIDAVACHNITDQVCSYEMHTESPASTKSVGSIENFWGSYKVVCEALFDYCMQVVWNAVFYDSIVEYSSVWRKRKLWSGHPKITLPACDSRGYDNIVDKVPHGHLISWQDTSVCSFDCPPGFEMVAIETDNDLQSSQMSSSTLVGEKSCKQKSVSCNNQLSFGDRNCIIETVENELYLSSRMVLAEYVESLVEEESRNLVNSSKDDKMDENAIGSSSHCPHACQFGVTGIRDEMRIDSNEMSAEKISCEDSQHLLDIRKPLAKDRLSNALARVFMKSRDCCVDDVVDELEIDEPPPPGFEDNAGSLVPSSVGKIQPSSSEDCTAKIRLYVAIAICRQKLHDNVLREWKSLFADGALHKSFTSWHRKHCEPDGTEEGPSGAYNKHRGDVSNEVDKLKEVSASTSIEKYTYQRKKKLTRKKIGLSSLPSTPVDYGLQSQPAEKSRKQELPGDVSDNAEAEASVVSSKKIGKTKVLTKSSHNARSSKVIIKSNLISDNSSKRNKSSQKVMKVSRTVQRRTVDAVKPLRERVSTLTEDCNDVEKVVRAKGRTVRIEKEPTPDSSKNKQMGRNVDEVKPLREKVSTLTEDCNDAEKVVRAKGRNVRFEKEPTPDSSKNKPIVLSLVISWVLMCSATKESKQKRKRIVDGVPSHPTKVQKVANSSKQAASRQVTVQKTKAGKCRTSNLCPRSDGCARSSINGWEWHKWSQNASPADRARIRGTRYVHSKYLGSDVNASQWVNGKGLSARTNRVKLRNLLAAAEGAELLKASQLKARKKRLRFQRSKIHDWGIVALEPIEAEDFVIEYVGELIRPRISDIRESHYEKIGIGSSYLFRLDDGYVVDATKRGGIARFINHSCEPNCYTKVISVEGQKKIFIYAKRHIAAGEEITYNYKFPLEEKKIPCNCGSKNYGLMVILLSFAPRIIELPMRLSFAKTSCRVVIFRFSGDFMLEVPYGILVVAMMLRQWQTKATDPFEQNVLDAWSRSTEKSAFDAAIRNRGDVSVDSEIGVLALMMDAFEDHKVECMHGRGGVGVYKASRNDFICMT</sequence>
<evidence type="ECO:0000256" key="8">
    <source>
        <dbReference type="ARBA" id="ARBA00023163"/>
    </source>
</evidence>
<dbReference type="SUPFAM" id="SSF55277">
    <property type="entry name" value="GYF domain"/>
    <property type="match status" value="1"/>
</dbReference>
<evidence type="ECO:0000256" key="2">
    <source>
        <dbReference type="ARBA" id="ARBA00012182"/>
    </source>
</evidence>
<dbReference type="CDD" id="cd19169">
    <property type="entry name" value="SET_SETD1"/>
    <property type="match status" value="1"/>
</dbReference>
<dbReference type="InterPro" id="IPR035445">
    <property type="entry name" value="GYF-like_dom_sf"/>
</dbReference>
<evidence type="ECO:0000256" key="11">
    <source>
        <dbReference type="SAM" id="MobiDB-lite"/>
    </source>
</evidence>
<evidence type="ECO:0000313" key="15">
    <source>
        <dbReference type="Proteomes" id="UP000323000"/>
    </source>
</evidence>
<protein>
    <recommendedName>
        <fullName evidence="2">[histone H3]-lysine(4) N-trimethyltransferase</fullName>
        <ecNumber evidence="2">2.1.1.354</ecNumber>
    </recommendedName>
</protein>
<keyword evidence="4" id="KW-0808">Transferase</keyword>
<comment type="catalytic activity">
    <reaction evidence="10">
        <text>L-lysyl(4)-[histone H3] + 3 S-adenosyl-L-methionine = N(6),N(6),N(6)-trimethyl-L-lysyl(4)-[histone H3] + 3 S-adenosyl-L-homocysteine + 3 H(+)</text>
        <dbReference type="Rhea" id="RHEA:60260"/>
        <dbReference type="Rhea" id="RHEA-COMP:15537"/>
        <dbReference type="Rhea" id="RHEA-COMP:15547"/>
        <dbReference type="ChEBI" id="CHEBI:15378"/>
        <dbReference type="ChEBI" id="CHEBI:29969"/>
        <dbReference type="ChEBI" id="CHEBI:57856"/>
        <dbReference type="ChEBI" id="CHEBI:59789"/>
        <dbReference type="ChEBI" id="CHEBI:61961"/>
        <dbReference type="EC" id="2.1.1.354"/>
    </reaction>
</comment>
<feature type="compositionally biased region" description="Polar residues" evidence="11">
    <location>
        <begin position="87"/>
        <end position="99"/>
    </location>
</feature>
<dbReference type="Pfam" id="PF00856">
    <property type="entry name" value="SET"/>
    <property type="match status" value="1"/>
</dbReference>
<feature type="domain" description="GYF" evidence="13">
    <location>
        <begin position="256"/>
        <end position="309"/>
    </location>
</feature>
<dbReference type="SMART" id="SM00317">
    <property type="entry name" value="SET"/>
    <property type="match status" value="1"/>
</dbReference>
<organism evidence="14 15">
    <name type="scientific">Acer yangbiense</name>
    <dbReference type="NCBI Taxonomy" id="1000413"/>
    <lineage>
        <taxon>Eukaryota</taxon>
        <taxon>Viridiplantae</taxon>
        <taxon>Streptophyta</taxon>
        <taxon>Embryophyta</taxon>
        <taxon>Tracheophyta</taxon>
        <taxon>Spermatophyta</taxon>
        <taxon>Magnoliopsida</taxon>
        <taxon>eudicotyledons</taxon>
        <taxon>Gunneridae</taxon>
        <taxon>Pentapetalae</taxon>
        <taxon>rosids</taxon>
        <taxon>malvids</taxon>
        <taxon>Sapindales</taxon>
        <taxon>Sapindaceae</taxon>
        <taxon>Hippocastanoideae</taxon>
        <taxon>Acereae</taxon>
        <taxon>Acer</taxon>
    </lineage>
</organism>
<dbReference type="GO" id="GO:0140999">
    <property type="term" value="F:histone H3K4 trimethyltransferase activity"/>
    <property type="evidence" value="ECO:0007669"/>
    <property type="project" value="UniProtKB-EC"/>
</dbReference>
<keyword evidence="3" id="KW-0489">Methyltransferase</keyword>
<dbReference type="Gene3D" id="2.170.270.10">
    <property type="entry name" value="SET domain"/>
    <property type="match status" value="1"/>
</dbReference>
<gene>
    <name evidence="14" type="ORF">EZV62_001185</name>
</gene>
<evidence type="ECO:0000259" key="13">
    <source>
        <dbReference type="PROSITE" id="PS50829"/>
    </source>
</evidence>
<dbReference type="PANTHER" id="PTHR45814">
    <property type="entry name" value="HISTONE-LYSINE N-METHYLTRANSFERASE SETD1"/>
    <property type="match status" value="1"/>
</dbReference>
<feature type="region of interest" description="Disordered" evidence="11">
    <location>
        <begin position="774"/>
        <end position="797"/>
    </location>
</feature>
<dbReference type="InterPro" id="IPR044570">
    <property type="entry name" value="Set1-like"/>
</dbReference>
<dbReference type="Gene3D" id="3.30.1490.40">
    <property type="match status" value="2"/>
</dbReference>
<evidence type="ECO:0000256" key="9">
    <source>
        <dbReference type="ARBA" id="ARBA00023242"/>
    </source>
</evidence>
<keyword evidence="6" id="KW-0156">Chromatin regulator</keyword>
<dbReference type="InterPro" id="IPR003169">
    <property type="entry name" value="GYF"/>
</dbReference>
<evidence type="ECO:0000256" key="4">
    <source>
        <dbReference type="ARBA" id="ARBA00022679"/>
    </source>
</evidence>
<keyword evidence="9" id="KW-0539">Nucleus</keyword>
<keyword evidence="15" id="KW-1185">Reference proteome</keyword>
<evidence type="ECO:0000256" key="3">
    <source>
        <dbReference type="ARBA" id="ARBA00022603"/>
    </source>
</evidence>
<reference evidence="15" key="1">
    <citation type="journal article" date="2019" name="Gigascience">
        <title>De novo genome assembly of the endangered Acer yangbiense, a plant species with extremely small populations endemic to Yunnan Province, China.</title>
        <authorList>
            <person name="Yang J."/>
            <person name="Wariss H.M."/>
            <person name="Tao L."/>
            <person name="Zhang R."/>
            <person name="Yun Q."/>
            <person name="Hollingsworth P."/>
            <person name="Dao Z."/>
            <person name="Luo G."/>
            <person name="Guo H."/>
            <person name="Ma Y."/>
            <person name="Sun W."/>
        </authorList>
    </citation>
    <scope>NUCLEOTIDE SEQUENCE [LARGE SCALE GENOMIC DNA]</scope>
    <source>
        <strain evidence="15">cv. Malutang</strain>
    </source>
</reference>
<dbReference type="GO" id="GO:0048188">
    <property type="term" value="C:Set1C/COMPASS complex"/>
    <property type="evidence" value="ECO:0007669"/>
    <property type="project" value="InterPro"/>
</dbReference>
<keyword evidence="8" id="KW-0804">Transcription</keyword>
<name>A0A5C7IVQ0_9ROSI</name>